<dbReference type="EMBL" id="FQYP01000005">
    <property type="protein sequence ID" value="SHJ08332.1"/>
    <property type="molecule type" value="Genomic_DNA"/>
</dbReference>
<accession>A0A1M6GEH1</accession>
<evidence type="ECO:0000313" key="2">
    <source>
        <dbReference type="EMBL" id="SHJ08332.1"/>
    </source>
</evidence>
<evidence type="ECO:0000256" key="1">
    <source>
        <dbReference type="SAM" id="Phobius"/>
    </source>
</evidence>
<organism evidence="2 3">
    <name type="scientific">Aquimarina spongiae</name>
    <dbReference type="NCBI Taxonomy" id="570521"/>
    <lineage>
        <taxon>Bacteria</taxon>
        <taxon>Pseudomonadati</taxon>
        <taxon>Bacteroidota</taxon>
        <taxon>Flavobacteriia</taxon>
        <taxon>Flavobacteriales</taxon>
        <taxon>Flavobacteriaceae</taxon>
        <taxon>Aquimarina</taxon>
    </lineage>
</organism>
<keyword evidence="1" id="KW-0472">Membrane</keyword>
<dbReference type="AlphaFoldDB" id="A0A1M6GEH1"/>
<keyword evidence="1" id="KW-0812">Transmembrane</keyword>
<dbReference type="InterPro" id="IPR013879">
    <property type="entry name" value="DUF1761"/>
</dbReference>
<dbReference type="STRING" id="570521.SAMN04488508_105236"/>
<keyword evidence="3" id="KW-1185">Reference proteome</keyword>
<dbReference type="RefSeq" id="WP_073316435.1">
    <property type="nucleotide sequence ID" value="NZ_FQYP01000005.1"/>
</dbReference>
<reference evidence="3" key="1">
    <citation type="submission" date="2016-11" db="EMBL/GenBank/DDBJ databases">
        <authorList>
            <person name="Varghese N."/>
            <person name="Submissions S."/>
        </authorList>
    </citation>
    <scope>NUCLEOTIDE SEQUENCE [LARGE SCALE GENOMIC DNA]</scope>
    <source>
        <strain evidence="3">DSM 22623</strain>
    </source>
</reference>
<sequence length="166" mass="18590">MEFNFLITALAALIPMILGFIWYNPKVFGTAWMNACGFTEEDLKGGNMALIFILSYVFSFFLASILSGMVIHQYSFFSSLMADPTWNEAGSETYKFSQTYMENYGQNHRSFGHGVLHGVIVGLFFVLPVLGTNAMFERKGFKYIAVNVGYWTVCLAIMGGVICQFA</sequence>
<evidence type="ECO:0008006" key="4">
    <source>
        <dbReference type="Google" id="ProtNLM"/>
    </source>
</evidence>
<evidence type="ECO:0000313" key="3">
    <source>
        <dbReference type="Proteomes" id="UP000184432"/>
    </source>
</evidence>
<gene>
    <name evidence="2" type="ORF">SAMN04488508_105236</name>
</gene>
<dbReference type="Pfam" id="PF08570">
    <property type="entry name" value="DUF1761"/>
    <property type="match status" value="1"/>
</dbReference>
<keyword evidence="1" id="KW-1133">Transmembrane helix</keyword>
<dbReference type="Proteomes" id="UP000184432">
    <property type="component" value="Unassembled WGS sequence"/>
</dbReference>
<protein>
    <recommendedName>
        <fullName evidence="4">DUF1761 domain-containing protein</fullName>
    </recommendedName>
</protein>
<proteinExistence type="predicted"/>
<name>A0A1M6GEH1_9FLAO</name>
<dbReference type="OrthoDB" id="333057at2"/>
<feature type="transmembrane region" description="Helical" evidence="1">
    <location>
        <begin position="48"/>
        <end position="71"/>
    </location>
</feature>
<feature type="transmembrane region" description="Helical" evidence="1">
    <location>
        <begin position="115"/>
        <end position="136"/>
    </location>
</feature>
<feature type="transmembrane region" description="Helical" evidence="1">
    <location>
        <begin position="148"/>
        <end position="165"/>
    </location>
</feature>
<feature type="transmembrane region" description="Helical" evidence="1">
    <location>
        <begin position="5"/>
        <end position="23"/>
    </location>
</feature>